<organism evidence="9 10">
    <name type="scientific">Salix suchowensis</name>
    <dbReference type="NCBI Taxonomy" id="1278906"/>
    <lineage>
        <taxon>Eukaryota</taxon>
        <taxon>Viridiplantae</taxon>
        <taxon>Streptophyta</taxon>
        <taxon>Embryophyta</taxon>
        <taxon>Tracheophyta</taxon>
        <taxon>Spermatophyta</taxon>
        <taxon>Magnoliopsida</taxon>
        <taxon>eudicotyledons</taxon>
        <taxon>Gunneridae</taxon>
        <taxon>Pentapetalae</taxon>
        <taxon>rosids</taxon>
        <taxon>fabids</taxon>
        <taxon>Malpighiales</taxon>
        <taxon>Salicaceae</taxon>
        <taxon>Saliceae</taxon>
        <taxon>Salix</taxon>
    </lineage>
</organism>
<comment type="similarity">
    <text evidence="2 8">Belongs to the methyltransferase superfamily.</text>
</comment>
<evidence type="ECO:0000256" key="4">
    <source>
        <dbReference type="ARBA" id="ARBA00022679"/>
    </source>
</evidence>
<comment type="caution">
    <text evidence="9">The sequence shown here is derived from an EMBL/GenBank/DDBJ whole genome shotgun (WGS) entry which is preliminary data.</text>
</comment>
<sequence>MDFRNVMDMRAGFGGFAAALHDLEIDCWVMNVVPVSEFNTLPVIYDRGLIGAMHDWCETFDTYPRTYDLLHAAGLFSAEQRRHKCKISSIMLEMDRMLRPGGTVYIRDSISVMSELQEIATAMRWVCALRDTGEGPHASWKILTCDKRIP</sequence>
<name>A0ABQ9C094_9ROSI</name>
<evidence type="ECO:0000256" key="8">
    <source>
        <dbReference type="RuleBase" id="RU366043"/>
    </source>
</evidence>
<comment type="subcellular location">
    <subcellularLocation>
        <location evidence="7">Endomembrane system</location>
        <topology evidence="7">Single-pass membrane protein</topology>
    </subcellularLocation>
    <subcellularLocation>
        <location evidence="1 8">Membrane</location>
        <topology evidence="1 8">Single-pass type II membrane protein</topology>
    </subcellularLocation>
</comment>
<dbReference type="Proteomes" id="UP001141253">
    <property type="component" value="Chromosome 2"/>
</dbReference>
<reference evidence="9" key="1">
    <citation type="submission" date="2022-10" db="EMBL/GenBank/DDBJ databases">
        <authorList>
            <person name="Hyden B.L."/>
            <person name="Feng K."/>
            <person name="Yates T."/>
            <person name="Jawdy S."/>
            <person name="Smart L.B."/>
            <person name="Muchero W."/>
        </authorList>
    </citation>
    <scope>NUCLEOTIDE SEQUENCE</scope>
    <source>
        <tissue evidence="9">Shoot tip</tissue>
    </source>
</reference>
<gene>
    <name evidence="9" type="ORF">OIU77_025653</name>
</gene>
<keyword evidence="10" id="KW-1185">Reference proteome</keyword>
<evidence type="ECO:0000256" key="5">
    <source>
        <dbReference type="ARBA" id="ARBA00022968"/>
    </source>
</evidence>
<protein>
    <recommendedName>
        <fullName evidence="8">Methyltransferase</fullName>
        <ecNumber evidence="8">2.1.1.-</ecNumber>
    </recommendedName>
</protein>
<reference evidence="9" key="2">
    <citation type="journal article" date="2023" name="Int. J. Mol. Sci.">
        <title>De Novo Assembly and Annotation of 11 Diverse Shrub Willow (Salix) Genomes Reveals Novel Gene Organization in Sex-Linked Regions.</title>
        <authorList>
            <person name="Hyden B."/>
            <person name="Feng K."/>
            <person name="Yates T.B."/>
            <person name="Jawdy S."/>
            <person name="Cereghino C."/>
            <person name="Smart L.B."/>
            <person name="Muchero W."/>
        </authorList>
    </citation>
    <scope>NUCLEOTIDE SEQUENCE</scope>
    <source>
        <tissue evidence="9">Shoot tip</tissue>
    </source>
</reference>
<evidence type="ECO:0000256" key="2">
    <source>
        <dbReference type="ARBA" id="ARBA00008361"/>
    </source>
</evidence>
<evidence type="ECO:0000256" key="6">
    <source>
        <dbReference type="ARBA" id="ARBA00023180"/>
    </source>
</evidence>
<keyword evidence="5 8" id="KW-0812">Transmembrane</keyword>
<dbReference type="InterPro" id="IPR029063">
    <property type="entry name" value="SAM-dependent_MTases_sf"/>
</dbReference>
<keyword evidence="4 8" id="KW-0808">Transferase</keyword>
<dbReference type="Pfam" id="PF03141">
    <property type="entry name" value="Methyltransf_29"/>
    <property type="match status" value="1"/>
</dbReference>
<accession>A0ABQ9C094</accession>
<proteinExistence type="inferred from homology"/>
<dbReference type="InterPro" id="IPR004159">
    <property type="entry name" value="Put_SAM_MeTrfase"/>
</dbReference>
<evidence type="ECO:0000256" key="1">
    <source>
        <dbReference type="ARBA" id="ARBA00004606"/>
    </source>
</evidence>
<evidence type="ECO:0000313" key="9">
    <source>
        <dbReference type="EMBL" id="KAJ6391728.1"/>
    </source>
</evidence>
<evidence type="ECO:0000256" key="7">
    <source>
        <dbReference type="ARBA" id="ARBA00037847"/>
    </source>
</evidence>
<dbReference type="EMBL" id="JAPFFI010000006">
    <property type="protein sequence ID" value="KAJ6391728.1"/>
    <property type="molecule type" value="Genomic_DNA"/>
</dbReference>
<evidence type="ECO:0000256" key="3">
    <source>
        <dbReference type="ARBA" id="ARBA00022603"/>
    </source>
</evidence>
<keyword evidence="6 8" id="KW-0325">Glycoprotein</keyword>
<dbReference type="SUPFAM" id="SSF53335">
    <property type="entry name" value="S-adenosyl-L-methionine-dependent methyltransferases"/>
    <property type="match status" value="1"/>
</dbReference>
<evidence type="ECO:0000313" key="10">
    <source>
        <dbReference type="Proteomes" id="UP001141253"/>
    </source>
</evidence>
<dbReference type="PANTHER" id="PTHR10108">
    <property type="entry name" value="SAM-DEPENDENT METHYLTRANSFERASE"/>
    <property type="match status" value="1"/>
</dbReference>
<keyword evidence="3 8" id="KW-0489">Methyltransferase</keyword>
<dbReference type="EC" id="2.1.1.-" evidence="8"/>
<keyword evidence="5 8" id="KW-0735">Signal-anchor</keyword>
<dbReference type="PANTHER" id="PTHR10108:SF1144">
    <property type="entry name" value="METHYLTRANSFERASE PMT10-RELATED"/>
    <property type="match status" value="1"/>
</dbReference>